<dbReference type="HOGENOM" id="CLU_886146_0_0_1"/>
<dbReference type="Proteomes" id="UP000054279">
    <property type="component" value="Unassembled WGS sequence"/>
</dbReference>
<organism evidence="1 2">
    <name type="scientific">Sphaerobolus stellatus (strain SS14)</name>
    <dbReference type="NCBI Taxonomy" id="990650"/>
    <lineage>
        <taxon>Eukaryota</taxon>
        <taxon>Fungi</taxon>
        <taxon>Dikarya</taxon>
        <taxon>Basidiomycota</taxon>
        <taxon>Agaricomycotina</taxon>
        <taxon>Agaricomycetes</taxon>
        <taxon>Phallomycetidae</taxon>
        <taxon>Geastrales</taxon>
        <taxon>Sphaerobolaceae</taxon>
        <taxon>Sphaerobolus</taxon>
    </lineage>
</organism>
<evidence type="ECO:0000313" key="2">
    <source>
        <dbReference type="Proteomes" id="UP000054279"/>
    </source>
</evidence>
<dbReference type="EMBL" id="KN837209">
    <property type="protein sequence ID" value="KIJ33697.1"/>
    <property type="molecule type" value="Genomic_DNA"/>
</dbReference>
<dbReference type="Gene3D" id="3.80.10.10">
    <property type="entry name" value="Ribonuclease Inhibitor"/>
    <property type="match status" value="1"/>
</dbReference>
<name>A0A0C9UWP1_SPHS4</name>
<accession>A0A0C9UWP1</accession>
<protein>
    <submittedName>
        <fullName evidence="1">Unplaced genomic scaffold SPHSTscaffold_134, whole genome shotgun sequence</fullName>
    </submittedName>
</protein>
<keyword evidence="2" id="KW-1185">Reference proteome</keyword>
<dbReference type="InterPro" id="IPR032675">
    <property type="entry name" value="LRR_dom_sf"/>
</dbReference>
<proteinExistence type="predicted"/>
<sequence length="314" mass="36254">MENAWDLHVTDVKVGPLSAAAFIQVILRLVVSGDICTPLEYHTLESLYVDSGHSLINLAMEGCIFPSVKTLVIHHVDFLFPFNIIASCPNIHELSIAFDKEVDVEGMQLICRNMEYLSILSYDNFDPTALLVKCGNLTSLRVFSICIGKRTMFMERYSDAFLMTWYAFRNIFNSNLNIEKLTLVAIIFPSSPQLILETFKDLTNVTSLHWGDTDFRALTIILLKYKPNKFFPCLCFLWLEHPRWSSWDAIINAIAARINVERQEDRVFNHIRITNMLFEPRQAEIDSIRGLLLFYQWINWELDIVIPSDIEPLP</sequence>
<dbReference type="AlphaFoldDB" id="A0A0C9UWP1"/>
<reference evidence="1 2" key="1">
    <citation type="submission" date="2014-06" db="EMBL/GenBank/DDBJ databases">
        <title>Evolutionary Origins and Diversification of the Mycorrhizal Mutualists.</title>
        <authorList>
            <consortium name="DOE Joint Genome Institute"/>
            <consortium name="Mycorrhizal Genomics Consortium"/>
            <person name="Kohler A."/>
            <person name="Kuo A."/>
            <person name="Nagy L.G."/>
            <person name="Floudas D."/>
            <person name="Copeland A."/>
            <person name="Barry K.W."/>
            <person name="Cichocki N."/>
            <person name="Veneault-Fourrey C."/>
            <person name="LaButti K."/>
            <person name="Lindquist E.A."/>
            <person name="Lipzen A."/>
            <person name="Lundell T."/>
            <person name="Morin E."/>
            <person name="Murat C."/>
            <person name="Riley R."/>
            <person name="Ohm R."/>
            <person name="Sun H."/>
            <person name="Tunlid A."/>
            <person name="Henrissat B."/>
            <person name="Grigoriev I.V."/>
            <person name="Hibbett D.S."/>
            <person name="Martin F."/>
        </authorList>
    </citation>
    <scope>NUCLEOTIDE SEQUENCE [LARGE SCALE GENOMIC DNA]</scope>
    <source>
        <strain evidence="1 2">SS14</strain>
    </source>
</reference>
<evidence type="ECO:0000313" key="1">
    <source>
        <dbReference type="EMBL" id="KIJ33697.1"/>
    </source>
</evidence>
<dbReference type="SUPFAM" id="SSF52047">
    <property type="entry name" value="RNI-like"/>
    <property type="match status" value="1"/>
</dbReference>
<gene>
    <name evidence="1" type="ORF">M422DRAFT_264314</name>
</gene>